<dbReference type="CDD" id="cd06262">
    <property type="entry name" value="metallo-hydrolase-like_MBL-fold"/>
    <property type="match status" value="1"/>
</dbReference>
<protein>
    <submittedName>
        <fullName evidence="2">MBL fold metallo-hydrolase</fullName>
    </submittedName>
</protein>
<dbReference type="SMART" id="SM00849">
    <property type="entry name" value="Lactamase_B"/>
    <property type="match status" value="1"/>
</dbReference>
<reference evidence="3" key="1">
    <citation type="journal article" date="2019" name="Int. J. Syst. Evol. Microbiol.">
        <title>The Global Catalogue of Microorganisms (GCM) 10K type strain sequencing project: providing services to taxonomists for standard genome sequencing and annotation.</title>
        <authorList>
            <consortium name="The Broad Institute Genomics Platform"/>
            <consortium name="The Broad Institute Genome Sequencing Center for Infectious Disease"/>
            <person name="Wu L."/>
            <person name="Ma J."/>
        </authorList>
    </citation>
    <scope>NUCLEOTIDE SEQUENCE [LARGE SCALE GENOMIC DNA]</scope>
    <source>
        <strain evidence="3">CGMCC 4.7152</strain>
    </source>
</reference>
<sequence length="202" mass="21186">MRITKYGHACVRLDDGDRALVIDPGVYSEPEALTGATAVLVTHEHADHVDVDALAAHPGLTVYTHPALAAQVGAVAVEVGDTFTAAGFTVRVVGGVHAEIVDGLPGCPNVGYIVDGVYHPGDALFVPAEPVDTLLVPASGPWVKLGEVIEFTRAVRPARAFPIHDINLSAQGLESFDDWLTETAGTDYSRIPLGTSVDLTSL</sequence>
<dbReference type="Gene3D" id="3.60.15.10">
    <property type="entry name" value="Ribonuclease Z/Hydroxyacylglutathione hydrolase-like"/>
    <property type="match status" value="1"/>
</dbReference>
<dbReference type="Proteomes" id="UP001595912">
    <property type="component" value="Unassembled WGS sequence"/>
</dbReference>
<proteinExistence type="predicted"/>
<dbReference type="InterPro" id="IPR036866">
    <property type="entry name" value="RibonucZ/Hydroxyglut_hydro"/>
</dbReference>
<comment type="caution">
    <text evidence="2">The sequence shown here is derived from an EMBL/GenBank/DDBJ whole genome shotgun (WGS) entry which is preliminary data.</text>
</comment>
<dbReference type="SUPFAM" id="SSF56281">
    <property type="entry name" value="Metallo-hydrolase/oxidoreductase"/>
    <property type="match status" value="1"/>
</dbReference>
<evidence type="ECO:0000259" key="1">
    <source>
        <dbReference type="SMART" id="SM00849"/>
    </source>
</evidence>
<feature type="domain" description="Metallo-beta-lactamase" evidence="1">
    <location>
        <begin position="7"/>
        <end position="164"/>
    </location>
</feature>
<dbReference type="Pfam" id="PF13483">
    <property type="entry name" value="Lactamase_B_3"/>
    <property type="match status" value="1"/>
</dbReference>
<dbReference type="EMBL" id="JBHSIU010000011">
    <property type="protein sequence ID" value="MFC4998038.1"/>
    <property type="molecule type" value="Genomic_DNA"/>
</dbReference>
<gene>
    <name evidence="2" type="ORF">ACFPIJ_09370</name>
</gene>
<dbReference type="RefSeq" id="WP_380114294.1">
    <property type="nucleotide sequence ID" value="NZ_JBHSIU010000011.1"/>
</dbReference>
<evidence type="ECO:0000313" key="2">
    <source>
        <dbReference type="EMBL" id="MFC4998038.1"/>
    </source>
</evidence>
<evidence type="ECO:0000313" key="3">
    <source>
        <dbReference type="Proteomes" id="UP001595912"/>
    </source>
</evidence>
<dbReference type="PANTHER" id="PTHR43546">
    <property type="entry name" value="UPF0173 METAL-DEPENDENT HYDROLASE MJ1163-RELATED"/>
    <property type="match status" value="1"/>
</dbReference>
<name>A0ABV9VS04_9ACTN</name>
<dbReference type="PANTHER" id="PTHR43546:SF3">
    <property type="entry name" value="UPF0173 METAL-DEPENDENT HYDROLASE MJ1163"/>
    <property type="match status" value="1"/>
</dbReference>
<dbReference type="InterPro" id="IPR050114">
    <property type="entry name" value="UPF0173_UPF0282_UlaG_hydrolase"/>
</dbReference>
<accession>A0ABV9VS04</accession>
<organism evidence="2 3">
    <name type="scientific">Dactylosporangium cerinum</name>
    <dbReference type="NCBI Taxonomy" id="1434730"/>
    <lineage>
        <taxon>Bacteria</taxon>
        <taxon>Bacillati</taxon>
        <taxon>Actinomycetota</taxon>
        <taxon>Actinomycetes</taxon>
        <taxon>Micromonosporales</taxon>
        <taxon>Micromonosporaceae</taxon>
        <taxon>Dactylosporangium</taxon>
    </lineage>
</organism>
<dbReference type="InterPro" id="IPR001279">
    <property type="entry name" value="Metallo-B-lactamas"/>
</dbReference>
<keyword evidence="3" id="KW-1185">Reference proteome</keyword>